<keyword evidence="1" id="KW-0472">Membrane</keyword>
<dbReference type="Proteomes" id="UP000649799">
    <property type="component" value="Unassembled WGS sequence"/>
</dbReference>
<proteinExistence type="predicted"/>
<feature type="transmembrane region" description="Helical" evidence="1">
    <location>
        <begin position="19"/>
        <end position="37"/>
    </location>
</feature>
<dbReference type="EMBL" id="JAANYN010000010">
    <property type="protein sequence ID" value="NHE59051.1"/>
    <property type="molecule type" value="Genomic_DNA"/>
</dbReference>
<evidence type="ECO:0000313" key="2">
    <source>
        <dbReference type="EMBL" id="NHE59051.1"/>
    </source>
</evidence>
<dbReference type="RefSeq" id="WP_166150032.1">
    <property type="nucleotide sequence ID" value="NZ_JAANYN010000010.1"/>
</dbReference>
<evidence type="ECO:0000256" key="1">
    <source>
        <dbReference type="SAM" id="Phobius"/>
    </source>
</evidence>
<accession>A0ABX0HF98</accession>
<comment type="caution">
    <text evidence="2">The sequence shown here is derived from an EMBL/GenBank/DDBJ whole genome shotgun (WGS) entry which is preliminary data.</text>
</comment>
<sequence length="202" mass="23071">MVNGSPANKDQMGQEMFRLLKIFGLASLGLVLLLSFFNERRANNTGEDPTFRLSDAGMLFFKNIRRIDYAKRGMAEANIDIYTHKGFEIDSSKNALILEIIVHKNKNAASLYLLQQGQLETQQPLILKSVTKEKVNDKLEITPGNRYEHLNKAKKLFNWLSSEMITIEAKVNGAWIPILEEKKEKEAFVNTYEDFLKITSAQ</sequence>
<keyword evidence="3" id="KW-1185">Reference proteome</keyword>
<protein>
    <submittedName>
        <fullName evidence="2">Uncharacterized protein</fullName>
    </submittedName>
</protein>
<keyword evidence="1" id="KW-1133">Transmembrane helix</keyword>
<organism evidence="2 3">
    <name type="scientific">Cyclobacterium plantarum</name>
    <dbReference type="NCBI Taxonomy" id="2716263"/>
    <lineage>
        <taxon>Bacteria</taxon>
        <taxon>Pseudomonadati</taxon>
        <taxon>Bacteroidota</taxon>
        <taxon>Cytophagia</taxon>
        <taxon>Cytophagales</taxon>
        <taxon>Cyclobacteriaceae</taxon>
        <taxon>Cyclobacterium</taxon>
    </lineage>
</organism>
<keyword evidence="1" id="KW-0812">Transmembrane</keyword>
<reference evidence="2 3" key="1">
    <citation type="submission" date="2020-03" db="EMBL/GenBank/DDBJ databases">
        <title>Cyclobacterium plantarum sp. nov., a marine bacterium isolated from a coastal-marine wetland.</title>
        <authorList>
            <person name="Sanchez-Porro C."/>
            <person name="Ventosa A."/>
            <person name="Amoozegar M."/>
        </authorList>
    </citation>
    <scope>NUCLEOTIDE SEQUENCE [LARGE SCALE GENOMIC DNA]</scope>
    <source>
        <strain evidence="2 3">GBPx2</strain>
    </source>
</reference>
<evidence type="ECO:0000313" key="3">
    <source>
        <dbReference type="Proteomes" id="UP000649799"/>
    </source>
</evidence>
<gene>
    <name evidence="2" type="ORF">G9Q97_19770</name>
</gene>
<name>A0ABX0HF98_9BACT</name>